<dbReference type="PROSITE" id="PS51332">
    <property type="entry name" value="B12_BINDING"/>
    <property type="match status" value="1"/>
</dbReference>
<evidence type="ECO:0000256" key="2">
    <source>
        <dbReference type="ARBA" id="ARBA00023285"/>
    </source>
</evidence>
<dbReference type="InterPro" id="IPR006158">
    <property type="entry name" value="Cobalamin-bd"/>
</dbReference>
<dbReference type="EMBL" id="JABXWD010000011">
    <property type="protein sequence ID" value="MBV6340194.1"/>
    <property type="molecule type" value="Genomic_DNA"/>
</dbReference>
<dbReference type="RefSeq" id="WP_218250817.1">
    <property type="nucleotide sequence ID" value="NZ_JABXWD010000011.1"/>
</dbReference>
<keyword evidence="1" id="KW-0479">Metal-binding</keyword>
<dbReference type="Pfam" id="PF02607">
    <property type="entry name" value="B12-binding_2"/>
    <property type="match status" value="1"/>
</dbReference>
<name>A0ABS6RVZ2_9BACT</name>
<dbReference type="SMART" id="SM01018">
    <property type="entry name" value="B12-binding_2"/>
    <property type="match status" value="1"/>
</dbReference>
<evidence type="ECO:0000313" key="5">
    <source>
        <dbReference type="Proteomes" id="UP001196980"/>
    </source>
</evidence>
<sequence length="224" mass="25024">MEKHFSKADGYIEDMTRALLSVDKVRAKEALAQTIKIYKPIEIVEYIIVPSLKQIGEAWTIDEVSLSQVYMSGKICNEILEDIIPRDNSIRQRQLTIAIATLEDFHTLGKQIVKGFLHAAGYEIVDYGNGLSVDGLVGLVIRDKIDVLLISVLMLPSALSIKEVRKRLKERQAAVTIVAGGAPFNFDDKLYEYVEADHMGKTVSDAINIIRTIETEKGGRCPYL</sequence>
<dbReference type="PANTHER" id="PTHR45833:SF1">
    <property type="entry name" value="METHIONINE SYNTHASE"/>
    <property type="match status" value="1"/>
</dbReference>
<reference evidence="4 5" key="1">
    <citation type="journal article" date="2020" name="J Geophys Res Biogeosci">
        <title>Magnetotaxis as an Adaptation to Enable Bacterial Shuttling of Microbial Sulfur and Sulfur Cycling Across Aquatic Oxic#Anoxic Interfaces.</title>
        <authorList>
            <person name="Li J."/>
            <person name="Liu P."/>
            <person name="Wang J."/>
            <person name="Roberts A.P."/>
            <person name="Pan Y."/>
        </authorList>
    </citation>
    <scope>NUCLEOTIDE SEQUENCE [LARGE SCALE GENOMIC DNA]</scope>
    <source>
        <strain evidence="4 5">MYR-1_YQ</strain>
    </source>
</reference>
<dbReference type="Pfam" id="PF02310">
    <property type="entry name" value="B12-binding"/>
    <property type="match status" value="1"/>
</dbReference>
<keyword evidence="2" id="KW-0170">Cobalt</keyword>
<evidence type="ECO:0000313" key="4">
    <source>
        <dbReference type="EMBL" id="MBV6340194.1"/>
    </source>
</evidence>
<proteinExistence type="predicted"/>
<gene>
    <name evidence="4" type="ORF">HWQ67_01220</name>
</gene>
<organism evidence="4 5">
    <name type="scientific">Candidatus Magnetobacterium casense</name>
    <dbReference type="NCBI Taxonomy" id="1455061"/>
    <lineage>
        <taxon>Bacteria</taxon>
        <taxon>Pseudomonadati</taxon>
        <taxon>Nitrospirota</taxon>
        <taxon>Thermodesulfovibrionia</taxon>
        <taxon>Thermodesulfovibrionales</taxon>
        <taxon>Candidatus Magnetobacteriaceae</taxon>
        <taxon>Candidatus Magnetobacterium</taxon>
    </lineage>
</organism>
<comment type="caution">
    <text evidence="4">The sequence shown here is derived from an EMBL/GenBank/DDBJ whole genome shotgun (WGS) entry which is preliminary data.</text>
</comment>
<keyword evidence="5" id="KW-1185">Reference proteome</keyword>
<evidence type="ECO:0000256" key="1">
    <source>
        <dbReference type="ARBA" id="ARBA00022723"/>
    </source>
</evidence>
<accession>A0ABS6RVZ2</accession>
<dbReference type="InterPro" id="IPR050554">
    <property type="entry name" value="Met_Synthase/Corrinoid"/>
</dbReference>
<protein>
    <submittedName>
        <fullName evidence="4">Cobalamin B12-binding domain-containing protein</fullName>
    </submittedName>
</protein>
<dbReference type="PANTHER" id="PTHR45833">
    <property type="entry name" value="METHIONINE SYNTHASE"/>
    <property type="match status" value="1"/>
</dbReference>
<dbReference type="InterPro" id="IPR003759">
    <property type="entry name" value="Cbl-bd_cap"/>
</dbReference>
<evidence type="ECO:0000259" key="3">
    <source>
        <dbReference type="PROSITE" id="PS51332"/>
    </source>
</evidence>
<feature type="domain" description="B12-binding" evidence="3">
    <location>
        <begin position="93"/>
        <end position="220"/>
    </location>
</feature>
<dbReference type="Proteomes" id="UP001196980">
    <property type="component" value="Unassembled WGS sequence"/>
</dbReference>